<keyword evidence="2" id="KW-1185">Reference proteome</keyword>
<dbReference type="InterPro" id="IPR043131">
    <property type="entry name" value="BCAT-like_N"/>
</dbReference>
<dbReference type="Gene3D" id="3.20.10.10">
    <property type="entry name" value="D-amino Acid Aminotransferase, subunit A, domain 2"/>
    <property type="match status" value="1"/>
</dbReference>
<dbReference type="Pfam" id="PF01063">
    <property type="entry name" value="Aminotran_4"/>
    <property type="match status" value="1"/>
</dbReference>
<proteinExistence type="predicted"/>
<sequence length="274" mass="30445">MTTPPDFQIFTTLRYDPILLTIPSSSSYTHAGWNYTTPSPFYILPHHIDRLLNAATHFNLHNLPIITSPEALTILSQTILSQIPDPSSPARVRISISSSGPLAITTAKIPSTPLTNLFPKFLPPPPPDGSGRSSEKEEIFQVYIDSERINPSEYTHFKTTKREIYDAARKRKGISLTDKKEVLIIDERGGGEVMEASITTPYFWRKGKWVTPRVTEKGDGGSWEGGQDGTSRRWALESGIVSEDKILVDSLKDGEECWLSNGARGFFLGKVIQG</sequence>
<reference evidence="1" key="2">
    <citation type="submission" date="2023-05" db="EMBL/GenBank/DDBJ databases">
        <authorList>
            <consortium name="Lawrence Berkeley National Laboratory"/>
            <person name="Steindorff A."/>
            <person name="Hensen N."/>
            <person name="Bonometti L."/>
            <person name="Westerberg I."/>
            <person name="Brannstrom I.O."/>
            <person name="Guillou S."/>
            <person name="Cros-Aarteil S."/>
            <person name="Calhoun S."/>
            <person name="Haridas S."/>
            <person name="Kuo A."/>
            <person name="Mondo S."/>
            <person name="Pangilinan J."/>
            <person name="Riley R."/>
            <person name="Labutti K."/>
            <person name="Andreopoulos B."/>
            <person name="Lipzen A."/>
            <person name="Chen C."/>
            <person name="Yanf M."/>
            <person name="Daum C."/>
            <person name="Ng V."/>
            <person name="Clum A."/>
            <person name="Ohm R."/>
            <person name="Martin F."/>
            <person name="Silar P."/>
            <person name="Natvig D."/>
            <person name="Lalanne C."/>
            <person name="Gautier V."/>
            <person name="Ament-Velasquez S.L."/>
            <person name="Kruys A."/>
            <person name="Hutchinson M.I."/>
            <person name="Powell A.J."/>
            <person name="Barry K."/>
            <person name="Miller A.N."/>
            <person name="Grigoriev I.V."/>
            <person name="Debuchy R."/>
            <person name="Gladieux P."/>
            <person name="Thoren M.H."/>
            <person name="Johannesson H."/>
        </authorList>
    </citation>
    <scope>NUCLEOTIDE SEQUENCE</scope>
    <source>
        <strain evidence="1">CBS 990.96</strain>
    </source>
</reference>
<dbReference type="AlphaFoldDB" id="A0AAN7BU34"/>
<dbReference type="InterPro" id="IPR001544">
    <property type="entry name" value="Aminotrans_IV"/>
</dbReference>
<gene>
    <name evidence="1" type="ORF">QBC38DRAFT_98488</name>
</gene>
<dbReference type="Gene3D" id="3.30.470.10">
    <property type="match status" value="1"/>
</dbReference>
<dbReference type="SUPFAM" id="SSF56752">
    <property type="entry name" value="D-aminoacid aminotransferase-like PLP-dependent enzymes"/>
    <property type="match status" value="1"/>
</dbReference>
<dbReference type="GO" id="GO:0008483">
    <property type="term" value="F:transaminase activity"/>
    <property type="evidence" value="ECO:0007669"/>
    <property type="project" value="UniProtKB-KW"/>
</dbReference>
<dbReference type="InterPro" id="IPR043132">
    <property type="entry name" value="BCAT-like_C"/>
</dbReference>
<evidence type="ECO:0000313" key="2">
    <source>
        <dbReference type="Proteomes" id="UP001301958"/>
    </source>
</evidence>
<dbReference type="Proteomes" id="UP001301958">
    <property type="component" value="Unassembled WGS sequence"/>
</dbReference>
<accession>A0AAN7BU34</accession>
<keyword evidence="1" id="KW-0032">Aminotransferase</keyword>
<dbReference type="EMBL" id="MU865306">
    <property type="protein sequence ID" value="KAK4229633.1"/>
    <property type="molecule type" value="Genomic_DNA"/>
</dbReference>
<keyword evidence="1" id="KW-0808">Transferase</keyword>
<dbReference type="InterPro" id="IPR036038">
    <property type="entry name" value="Aminotransferase-like"/>
</dbReference>
<name>A0AAN7BU34_9PEZI</name>
<protein>
    <submittedName>
        <fullName evidence="1">Aminotransferase</fullName>
    </submittedName>
</protein>
<reference evidence="1" key="1">
    <citation type="journal article" date="2023" name="Mol. Phylogenet. Evol.">
        <title>Genome-scale phylogeny and comparative genomics of the fungal order Sordariales.</title>
        <authorList>
            <person name="Hensen N."/>
            <person name="Bonometti L."/>
            <person name="Westerberg I."/>
            <person name="Brannstrom I.O."/>
            <person name="Guillou S."/>
            <person name="Cros-Aarteil S."/>
            <person name="Calhoun S."/>
            <person name="Haridas S."/>
            <person name="Kuo A."/>
            <person name="Mondo S."/>
            <person name="Pangilinan J."/>
            <person name="Riley R."/>
            <person name="LaButti K."/>
            <person name="Andreopoulos B."/>
            <person name="Lipzen A."/>
            <person name="Chen C."/>
            <person name="Yan M."/>
            <person name="Daum C."/>
            <person name="Ng V."/>
            <person name="Clum A."/>
            <person name="Steindorff A."/>
            <person name="Ohm R.A."/>
            <person name="Martin F."/>
            <person name="Silar P."/>
            <person name="Natvig D.O."/>
            <person name="Lalanne C."/>
            <person name="Gautier V."/>
            <person name="Ament-Velasquez S.L."/>
            <person name="Kruys A."/>
            <person name="Hutchinson M.I."/>
            <person name="Powell A.J."/>
            <person name="Barry K."/>
            <person name="Miller A.N."/>
            <person name="Grigoriev I.V."/>
            <person name="Debuchy R."/>
            <person name="Gladieux P."/>
            <person name="Hiltunen Thoren M."/>
            <person name="Johannesson H."/>
        </authorList>
    </citation>
    <scope>NUCLEOTIDE SEQUENCE</scope>
    <source>
        <strain evidence="1">CBS 990.96</strain>
    </source>
</reference>
<comment type="caution">
    <text evidence="1">The sequence shown here is derived from an EMBL/GenBank/DDBJ whole genome shotgun (WGS) entry which is preliminary data.</text>
</comment>
<organism evidence="1 2">
    <name type="scientific">Podospora fimiseda</name>
    <dbReference type="NCBI Taxonomy" id="252190"/>
    <lineage>
        <taxon>Eukaryota</taxon>
        <taxon>Fungi</taxon>
        <taxon>Dikarya</taxon>
        <taxon>Ascomycota</taxon>
        <taxon>Pezizomycotina</taxon>
        <taxon>Sordariomycetes</taxon>
        <taxon>Sordariomycetidae</taxon>
        <taxon>Sordariales</taxon>
        <taxon>Podosporaceae</taxon>
        <taxon>Podospora</taxon>
    </lineage>
</organism>
<evidence type="ECO:0000313" key="1">
    <source>
        <dbReference type="EMBL" id="KAK4229633.1"/>
    </source>
</evidence>